<sequence length="125" mass="14442">MKDVKQLLSNRIKRRLKELNLKQKDLIEKTGHPKSTVSKIVNGAVTPRIDVLIPISKVLDVSIDWLVCEKEDIKTDGYSLDNIEKEIITLLRSLDEQKKTNVYFIIKYIVSLIQHNETASLKKKK</sequence>
<dbReference type="PANTHER" id="PTHR40661">
    <property type="match status" value="1"/>
</dbReference>
<proteinExistence type="predicted"/>
<keyword evidence="2" id="KW-0238">DNA-binding</keyword>
<keyword evidence="6" id="KW-1185">Reference proteome</keyword>
<dbReference type="GO" id="GO:0003677">
    <property type="term" value="F:DNA binding"/>
    <property type="evidence" value="ECO:0007669"/>
    <property type="project" value="UniProtKB-KW"/>
</dbReference>
<dbReference type="SMART" id="SM00530">
    <property type="entry name" value="HTH_XRE"/>
    <property type="match status" value="1"/>
</dbReference>
<dbReference type="PROSITE" id="PS50943">
    <property type="entry name" value="HTH_CROC1"/>
    <property type="match status" value="1"/>
</dbReference>
<name>A0A7W8MXZ0_9BACL</name>
<evidence type="ECO:0000313" key="6">
    <source>
        <dbReference type="Proteomes" id="UP000520011"/>
    </source>
</evidence>
<accession>A0A7W8MXZ0</accession>
<dbReference type="PANTHER" id="PTHR40661:SF3">
    <property type="entry name" value="FELS-1 PROPHAGE TRANSCRIPTIONAL REGULATOR"/>
    <property type="match status" value="1"/>
</dbReference>
<dbReference type="Proteomes" id="UP000520011">
    <property type="component" value="Unassembled WGS sequence"/>
</dbReference>
<dbReference type="Gene3D" id="1.10.260.40">
    <property type="entry name" value="lambda repressor-like DNA-binding domains"/>
    <property type="match status" value="1"/>
</dbReference>
<evidence type="ECO:0000256" key="2">
    <source>
        <dbReference type="ARBA" id="ARBA00023125"/>
    </source>
</evidence>
<protein>
    <submittedName>
        <fullName evidence="5">Transcriptional regulator with XRE-family HTH domain</fullName>
    </submittedName>
</protein>
<dbReference type="Pfam" id="PF01381">
    <property type="entry name" value="HTH_3"/>
    <property type="match status" value="1"/>
</dbReference>
<evidence type="ECO:0000256" key="3">
    <source>
        <dbReference type="ARBA" id="ARBA00023163"/>
    </source>
</evidence>
<keyword evidence="1" id="KW-0805">Transcription regulation</keyword>
<dbReference type="InterPro" id="IPR001387">
    <property type="entry name" value="Cro/C1-type_HTH"/>
</dbReference>
<gene>
    <name evidence="5" type="ORF">HNQ34_003249</name>
</gene>
<comment type="caution">
    <text evidence="5">The sequence shown here is derived from an EMBL/GenBank/DDBJ whole genome shotgun (WGS) entry which is preliminary data.</text>
</comment>
<dbReference type="SUPFAM" id="SSF47413">
    <property type="entry name" value="lambda repressor-like DNA-binding domains"/>
    <property type="match status" value="1"/>
</dbReference>
<reference evidence="5 6" key="1">
    <citation type="submission" date="2020-08" db="EMBL/GenBank/DDBJ databases">
        <title>Genomic Encyclopedia of Type Strains, Phase IV (KMG-IV): sequencing the most valuable type-strain genomes for metagenomic binning, comparative biology and taxonomic classification.</title>
        <authorList>
            <person name="Goeker M."/>
        </authorList>
    </citation>
    <scope>NUCLEOTIDE SEQUENCE [LARGE SCALE GENOMIC DNA]</scope>
    <source>
        <strain evidence="5 6">DSM 16325</strain>
    </source>
</reference>
<dbReference type="AlphaFoldDB" id="A0A7W8MXZ0"/>
<dbReference type="InterPro" id="IPR010982">
    <property type="entry name" value="Lambda_DNA-bd_dom_sf"/>
</dbReference>
<keyword evidence="3" id="KW-0804">Transcription</keyword>
<dbReference type="CDD" id="cd00093">
    <property type="entry name" value="HTH_XRE"/>
    <property type="match status" value="1"/>
</dbReference>
<organism evidence="5 6">
    <name type="scientific">Anoxybacteroides tepidamans</name>
    <dbReference type="NCBI Taxonomy" id="265948"/>
    <lineage>
        <taxon>Bacteria</taxon>
        <taxon>Bacillati</taxon>
        <taxon>Bacillota</taxon>
        <taxon>Bacilli</taxon>
        <taxon>Bacillales</taxon>
        <taxon>Anoxybacillaceae</taxon>
        <taxon>Anoxybacteroides</taxon>
    </lineage>
</organism>
<feature type="domain" description="HTH cro/C1-type" evidence="4">
    <location>
        <begin position="12"/>
        <end position="66"/>
    </location>
</feature>
<evidence type="ECO:0000313" key="5">
    <source>
        <dbReference type="EMBL" id="MBB5326130.1"/>
    </source>
</evidence>
<evidence type="ECO:0000259" key="4">
    <source>
        <dbReference type="PROSITE" id="PS50943"/>
    </source>
</evidence>
<dbReference type="RefSeq" id="WP_183256255.1">
    <property type="nucleotide sequence ID" value="NZ_JACHEP010000029.1"/>
</dbReference>
<evidence type="ECO:0000256" key="1">
    <source>
        <dbReference type="ARBA" id="ARBA00023015"/>
    </source>
</evidence>
<dbReference type="EMBL" id="JACHEP010000029">
    <property type="protein sequence ID" value="MBB5326130.1"/>
    <property type="molecule type" value="Genomic_DNA"/>
</dbReference>